<gene>
    <name evidence="1" type="ORF">Pint_07535</name>
</gene>
<comment type="caution">
    <text evidence="1">The sequence shown here is derived from an EMBL/GenBank/DDBJ whole genome shotgun (WGS) entry which is preliminary data.</text>
</comment>
<sequence length="284" mass="32867">MKSKMGKLHEDNRNIRALGKNYDNYMELQDNLEEKISVFYVQDIDEACRAGDGGDDFGSENGDLEEKIIYWETQEALLQEILERNSLTGQKLRQEVMRIVELSREREFCRCSKPSSNGGCTHCLRRLVVNLLRDKGFNASLCTSQWKRTKKYPGGRHEYIEILTIASGRTKQLPLVVELEFRDQFEIAKACDEYGKLVAQLPEFYIGKPEYLSTIVRILCEAAKKSLKEKKIHMGPWRKRSFMEMKWSYSLKQRSVDESLNNLISPGLYENRLHLSAAPIVIVT</sequence>
<name>A0ACC0Y0E7_9ROSI</name>
<proteinExistence type="predicted"/>
<evidence type="ECO:0000313" key="1">
    <source>
        <dbReference type="EMBL" id="KAJ0026468.1"/>
    </source>
</evidence>
<protein>
    <submittedName>
        <fullName evidence="1">Uncharacterized protein</fullName>
    </submittedName>
</protein>
<dbReference type="Proteomes" id="UP001163603">
    <property type="component" value="Chromosome 10"/>
</dbReference>
<keyword evidence="2" id="KW-1185">Reference proteome</keyword>
<dbReference type="EMBL" id="CM047745">
    <property type="protein sequence ID" value="KAJ0026468.1"/>
    <property type="molecule type" value="Genomic_DNA"/>
</dbReference>
<reference evidence="2" key="1">
    <citation type="journal article" date="2023" name="G3 (Bethesda)">
        <title>Genome assembly and association tests identify interacting loci associated with vigor, precocity, and sex in interspecific pistachio rootstocks.</title>
        <authorList>
            <person name="Palmer W."/>
            <person name="Jacygrad E."/>
            <person name="Sagayaradj S."/>
            <person name="Cavanaugh K."/>
            <person name="Han R."/>
            <person name="Bertier L."/>
            <person name="Beede B."/>
            <person name="Kafkas S."/>
            <person name="Golino D."/>
            <person name="Preece J."/>
            <person name="Michelmore R."/>
        </authorList>
    </citation>
    <scope>NUCLEOTIDE SEQUENCE [LARGE SCALE GENOMIC DNA]</scope>
</reference>
<evidence type="ECO:0000313" key="2">
    <source>
        <dbReference type="Proteomes" id="UP001163603"/>
    </source>
</evidence>
<accession>A0ACC0Y0E7</accession>
<organism evidence="1 2">
    <name type="scientific">Pistacia integerrima</name>
    <dbReference type="NCBI Taxonomy" id="434235"/>
    <lineage>
        <taxon>Eukaryota</taxon>
        <taxon>Viridiplantae</taxon>
        <taxon>Streptophyta</taxon>
        <taxon>Embryophyta</taxon>
        <taxon>Tracheophyta</taxon>
        <taxon>Spermatophyta</taxon>
        <taxon>Magnoliopsida</taxon>
        <taxon>eudicotyledons</taxon>
        <taxon>Gunneridae</taxon>
        <taxon>Pentapetalae</taxon>
        <taxon>rosids</taxon>
        <taxon>malvids</taxon>
        <taxon>Sapindales</taxon>
        <taxon>Anacardiaceae</taxon>
        <taxon>Pistacia</taxon>
    </lineage>
</organism>